<protein>
    <submittedName>
        <fullName evidence="1">Uncharacterized protein</fullName>
    </submittedName>
</protein>
<comment type="caution">
    <text evidence="1">The sequence shown here is derived from an EMBL/GenBank/DDBJ whole genome shotgun (WGS) entry which is preliminary data.</text>
</comment>
<sequence>IIDETTCAAGYIESVDQSTRQRRSIESRSLRRFAAAGCRHVKGYMLMVGMGLRGFVILISCKSGAYRPYFS</sequence>
<name>A0ABD2AG55_VESSQ</name>
<organism evidence="1 2">
    <name type="scientific">Vespula squamosa</name>
    <name type="common">Southern yellow jacket</name>
    <name type="synonym">Wasp</name>
    <dbReference type="NCBI Taxonomy" id="30214"/>
    <lineage>
        <taxon>Eukaryota</taxon>
        <taxon>Metazoa</taxon>
        <taxon>Ecdysozoa</taxon>
        <taxon>Arthropoda</taxon>
        <taxon>Hexapoda</taxon>
        <taxon>Insecta</taxon>
        <taxon>Pterygota</taxon>
        <taxon>Neoptera</taxon>
        <taxon>Endopterygota</taxon>
        <taxon>Hymenoptera</taxon>
        <taxon>Apocrita</taxon>
        <taxon>Aculeata</taxon>
        <taxon>Vespoidea</taxon>
        <taxon>Vespidae</taxon>
        <taxon>Vespinae</taxon>
        <taxon>Vespula</taxon>
    </lineage>
</organism>
<dbReference type="Proteomes" id="UP001607302">
    <property type="component" value="Unassembled WGS sequence"/>
</dbReference>
<proteinExistence type="predicted"/>
<gene>
    <name evidence="1" type="ORF">V1478_012561</name>
</gene>
<feature type="non-terminal residue" evidence="1">
    <location>
        <position position="1"/>
    </location>
</feature>
<dbReference type="EMBL" id="JAUDFV010000152">
    <property type="protein sequence ID" value="KAL2718685.1"/>
    <property type="molecule type" value="Genomic_DNA"/>
</dbReference>
<accession>A0ABD2AG55</accession>
<dbReference type="AlphaFoldDB" id="A0ABD2AG55"/>
<reference evidence="1 2" key="1">
    <citation type="journal article" date="2024" name="Ann. Entomol. Soc. Am.">
        <title>Genomic analyses of the southern and eastern yellowjacket wasps (Hymenoptera: Vespidae) reveal evolutionary signatures of social life.</title>
        <authorList>
            <person name="Catto M.A."/>
            <person name="Caine P.B."/>
            <person name="Orr S.E."/>
            <person name="Hunt B.G."/>
            <person name="Goodisman M.A.D."/>
        </authorList>
    </citation>
    <scope>NUCLEOTIDE SEQUENCE [LARGE SCALE GENOMIC DNA]</scope>
    <source>
        <strain evidence="1">233</strain>
        <tissue evidence="1">Head and thorax</tissue>
    </source>
</reference>
<evidence type="ECO:0000313" key="1">
    <source>
        <dbReference type="EMBL" id="KAL2718685.1"/>
    </source>
</evidence>
<evidence type="ECO:0000313" key="2">
    <source>
        <dbReference type="Proteomes" id="UP001607302"/>
    </source>
</evidence>
<keyword evidence="2" id="KW-1185">Reference proteome</keyword>